<dbReference type="InterPro" id="IPR000477">
    <property type="entry name" value="RT_dom"/>
</dbReference>
<gene>
    <name evidence="2" type="ORF">KQP761_LOCUS33356</name>
</gene>
<comment type="caution">
    <text evidence="2">The sequence shown here is derived from an EMBL/GenBank/DDBJ whole genome shotgun (WGS) entry which is preliminary data.</text>
</comment>
<protein>
    <recommendedName>
        <fullName evidence="1">Reverse transcriptase domain-containing protein</fullName>
    </recommendedName>
</protein>
<name>A0A816FXR6_9BILA</name>
<dbReference type="InterPro" id="IPR058912">
    <property type="entry name" value="HTH_animal"/>
</dbReference>
<evidence type="ECO:0000313" key="3">
    <source>
        <dbReference type="Proteomes" id="UP000663834"/>
    </source>
</evidence>
<accession>A0A816FXR6</accession>
<dbReference type="AlphaFoldDB" id="A0A816FXR6"/>
<dbReference type="PROSITE" id="PS50878">
    <property type="entry name" value="RT_POL"/>
    <property type="match status" value="1"/>
</dbReference>
<dbReference type="PANTHER" id="PTHR21301">
    <property type="entry name" value="REVERSE TRANSCRIPTASE"/>
    <property type="match status" value="1"/>
</dbReference>
<dbReference type="PANTHER" id="PTHR21301:SF10">
    <property type="entry name" value="REVERSE TRANSCRIPTASE DOMAIN-CONTAINING PROTEIN"/>
    <property type="match status" value="1"/>
</dbReference>
<sequence>MNVITRYLIREHHIPLTATIIREFSQHLETSLHQQYMIPLSYLNIYRTRKEFKLMKSIQHRLKKGNYILRETDKSGIFHIGTSVDYEKKAEAYRQKTGAYIELDSNPLWSVFDKVILLLNDLRSKKYILSWQLDKMMPKRDTVQLAYLYFIPKPHKAGTPLRPIVSSKNMPTTGISKFLDKIIRPIFDKHARSTTIIDGVDLIHRLEAYTTNGYLKPKTYLCTFDITDLYKMLPQEESLDILIEFLVQHGYQKVQNIPIDIIRKLALIVIKENVFVYEKKFYRQVIEGAMNSAFTLTLANIFMWKWQRQLVHRLDVSKEIYGRYVDDIFFTSNDSLESTDQVLDEANNFHPNIKRVQQIGRNVPFLDVFIQNSNGVLKTSLYHKEAAEPYVVPFGSDHPGHVFRNTVDTAITRAVRYSTTLSEFEEEIRQMKLMFLYNGYPSRHIDWRLTTLFIDQDRFYKRCQNYMKQHQDDYELLSSISNMETIVNQHIHKINMTLNFLEHEHYITKDIYQQLFLQRNDIQLKNVYFLFDRSYVKPIFSMESNVTSKLSTYLDDLLRPIIEDILKQSVVNQDFDFIQCLHHHQCSSKLKPTTLLVRIKIQNFFSLFKHQSVVDRIGYLLAKHRQNQPINHISIVTIERLLELYLKYTLFIFEDYIYTFNHGMPNETRFRTLLSNLCLYYWKTKKFQDNQQFQNEFLLQYNDELFFTWNQSKENFHIFLLELKEFSDDDIDMDIEYGQQINIQNIHLENRHENLRIFLLELKEFSDDDIDMDIEYGQQINIRNIHLENRHGQLYSTMNTSSVLLPYVTGYPKVKYQQWFRSTLIRLIQLCSDYRDFTRQRIQMEIHCLISGYSNEFIESELEKFNRYFNVDIYQVQVNELTYQQLRSNLLKFQRWQSQNYSSIIEFNYLYDYGAYHEFQKKFHTIWSTYTNSHATLSSKQTKILLNAKHLFSLDSLLARKRES</sequence>
<dbReference type="Proteomes" id="UP000663834">
    <property type="component" value="Unassembled WGS sequence"/>
</dbReference>
<organism evidence="2 3">
    <name type="scientific">Rotaria magnacalcarata</name>
    <dbReference type="NCBI Taxonomy" id="392030"/>
    <lineage>
        <taxon>Eukaryota</taxon>
        <taxon>Metazoa</taxon>
        <taxon>Spiralia</taxon>
        <taxon>Gnathifera</taxon>
        <taxon>Rotifera</taxon>
        <taxon>Eurotatoria</taxon>
        <taxon>Bdelloidea</taxon>
        <taxon>Philodinida</taxon>
        <taxon>Philodinidae</taxon>
        <taxon>Rotaria</taxon>
    </lineage>
</organism>
<evidence type="ECO:0000313" key="2">
    <source>
        <dbReference type="EMBL" id="CAF1667145.1"/>
    </source>
</evidence>
<dbReference type="OrthoDB" id="10018421at2759"/>
<reference evidence="2" key="1">
    <citation type="submission" date="2021-02" db="EMBL/GenBank/DDBJ databases">
        <authorList>
            <person name="Nowell W R."/>
        </authorList>
    </citation>
    <scope>NUCLEOTIDE SEQUENCE</scope>
</reference>
<feature type="domain" description="Reverse transcriptase" evidence="1">
    <location>
        <begin position="132"/>
        <end position="381"/>
    </location>
</feature>
<evidence type="ECO:0000259" key="1">
    <source>
        <dbReference type="PROSITE" id="PS50878"/>
    </source>
</evidence>
<proteinExistence type="predicted"/>
<dbReference type="Pfam" id="PF26215">
    <property type="entry name" value="HTH_animal"/>
    <property type="match status" value="1"/>
</dbReference>
<dbReference type="EMBL" id="CAJNOW010018678">
    <property type="protein sequence ID" value="CAF1667145.1"/>
    <property type="molecule type" value="Genomic_DNA"/>
</dbReference>